<dbReference type="NCBIfam" id="NF007504">
    <property type="entry name" value="PRK10098.1"/>
    <property type="match status" value="1"/>
</dbReference>
<dbReference type="InterPro" id="IPR043143">
    <property type="entry name" value="Mal/L-sulf/L-lact_DH-like_NADP"/>
</dbReference>
<comment type="caution">
    <text evidence="3">The sequence shown here is derived from an EMBL/GenBank/DDBJ whole genome shotgun (WGS) entry which is preliminary data.</text>
</comment>
<keyword evidence="2" id="KW-0560">Oxidoreductase</keyword>
<dbReference type="OrthoDB" id="9811519at2"/>
<name>A0A8G2BN15_9PROT</name>
<dbReference type="GO" id="GO:0016491">
    <property type="term" value="F:oxidoreductase activity"/>
    <property type="evidence" value="ECO:0007669"/>
    <property type="project" value="UniProtKB-KW"/>
</dbReference>
<evidence type="ECO:0000313" key="4">
    <source>
        <dbReference type="Proteomes" id="UP000198615"/>
    </source>
</evidence>
<accession>A0A8G2BN15</accession>
<dbReference type="Proteomes" id="UP000198615">
    <property type="component" value="Unassembled WGS sequence"/>
</dbReference>
<dbReference type="Pfam" id="PF02615">
    <property type="entry name" value="Ldh_2"/>
    <property type="match status" value="1"/>
</dbReference>
<dbReference type="Gene3D" id="3.30.1370.60">
    <property type="entry name" value="Hypothetical oxidoreductase yiak, domain 2"/>
    <property type="match status" value="1"/>
</dbReference>
<comment type="similarity">
    <text evidence="1">Belongs to the LDH2/MDH2 oxidoreductase family.</text>
</comment>
<evidence type="ECO:0000256" key="1">
    <source>
        <dbReference type="ARBA" id="ARBA00006056"/>
    </source>
</evidence>
<evidence type="ECO:0000256" key="2">
    <source>
        <dbReference type="ARBA" id="ARBA00023002"/>
    </source>
</evidence>
<proteinExistence type="inferred from homology"/>
<dbReference type="AlphaFoldDB" id="A0A8G2BN15"/>
<dbReference type="PANTHER" id="PTHR11091">
    <property type="entry name" value="OXIDOREDUCTASE-RELATED"/>
    <property type="match status" value="1"/>
</dbReference>
<protein>
    <submittedName>
        <fullName evidence="3">Uncharacterized oxidoreductase</fullName>
    </submittedName>
</protein>
<sequence>MPITIGHERLTDIVAAMMQGAKSSPEEARTIAENLVTANLMGHDSHGVGLAPRYMKHAVAGTMNPGARPSVVTDNGAYLLLDGNMGYGQTVCREAMEMAIERAKKTGVCIMGLRRTHHMGRIGAWGEMAARAGLISIHYVNTTGHRPYVSPWGGYEAKYSTNPYCTAIPATDDHPMIVLDMATSRVAQGKVRVAYYAGKKTPADALVGPDGKPTDDPTVIFEEPFGAMLSFGQHKGYGLAMICEILAAGLTGGGTAREELMSQNTICNNMLTIVMDPKGFGADIPFKSEIDQLVGHVSTAKVAVGHDKIRFPGDPERETSAERTANGIPIDDNTWAEMTEAGVEAGMDKSDFAVN</sequence>
<dbReference type="EMBL" id="FNBW01000012">
    <property type="protein sequence ID" value="SDG21719.1"/>
    <property type="molecule type" value="Genomic_DNA"/>
</dbReference>
<dbReference type="RefSeq" id="WP_093152657.1">
    <property type="nucleotide sequence ID" value="NZ_FNBW01000012.1"/>
</dbReference>
<gene>
    <name evidence="3" type="ORF">SAMN05660686_03710</name>
</gene>
<dbReference type="SUPFAM" id="SSF89733">
    <property type="entry name" value="L-sulfolactate dehydrogenase-like"/>
    <property type="match status" value="1"/>
</dbReference>
<dbReference type="InterPro" id="IPR003767">
    <property type="entry name" value="Malate/L-lactate_DH-like"/>
</dbReference>
<dbReference type="PANTHER" id="PTHR11091:SF0">
    <property type="entry name" value="MALATE DEHYDROGENASE"/>
    <property type="match status" value="1"/>
</dbReference>
<dbReference type="InterPro" id="IPR043144">
    <property type="entry name" value="Mal/L-sulf/L-lact_DH-like_ah"/>
</dbReference>
<keyword evidence="4" id="KW-1185">Reference proteome</keyword>
<evidence type="ECO:0000313" key="3">
    <source>
        <dbReference type="EMBL" id="SDG21719.1"/>
    </source>
</evidence>
<dbReference type="Gene3D" id="1.10.1530.10">
    <property type="match status" value="1"/>
</dbReference>
<dbReference type="InterPro" id="IPR036111">
    <property type="entry name" value="Mal/L-sulfo/L-lacto_DH-like_sf"/>
</dbReference>
<reference evidence="3 4" key="1">
    <citation type="submission" date="2016-10" db="EMBL/GenBank/DDBJ databases">
        <authorList>
            <person name="Varghese N."/>
            <person name="Submissions S."/>
        </authorList>
    </citation>
    <scope>NUCLEOTIDE SEQUENCE [LARGE SCALE GENOMIC DNA]</scope>
    <source>
        <strain evidence="3 4">DSM 18839</strain>
    </source>
</reference>
<organism evidence="3 4">
    <name type="scientific">Thalassobaculum litoreum DSM 18839</name>
    <dbReference type="NCBI Taxonomy" id="1123362"/>
    <lineage>
        <taxon>Bacteria</taxon>
        <taxon>Pseudomonadati</taxon>
        <taxon>Pseudomonadota</taxon>
        <taxon>Alphaproteobacteria</taxon>
        <taxon>Rhodospirillales</taxon>
        <taxon>Thalassobaculaceae</taxon>
        <taxon>Thalassobaculum</taxon>
    </lineage>
</organism>